<accession>A0ABY9X6K4</accession>
<dbReference type="EMBL" id="CP043494">
    <property type="protein sequence ID" value="WNG51026.1"/>
    <property type="molecule type" value="Genomic_DNA"/>
</dbReference>
<evidence type="ECO:0000313" key="4">
    <source>
        <dbReference type="Proteomes" id="UP001611383"/>
    </source>
</evidence>
<reference evidence="3 4" key="1">
    <citation type="submission" date="2019-08" db="EMBL/GenBank/DDBJ databases">
        <title>Archangium and Cystobacter genomes.</title>
        <authorList>
            <person name="Chen I.-C.K."/>
            <person name="Wielgoss S."/>
        </authorList>
    </citation>
    <scope>NUCLEOTIDE SEQUENCE [LARGE SCALE GENOMIC DNA]</scope>
    <source>
        <strain evidence="3 4">Cbm 6</strain>
    </source>
</reference>
<evidence type="ECO:0000256" key="1">
    <source>
        <dbReference type="SAM" id="MobiDB-lite"/>
    </source>
</evidence>
<name>A0ABY9X6K4_9BACT</name>
<keyword evidence="2" id="KW-0812">Transmembrane</keyword>
<feature type="region of interest" description="Disordered" evidence="1">
    <location>
        <begin position="93"/>
        <end position="125"/>
    </location>
</feature>
<feature type="region of interest" description="Disordered" evidence="1">
    <location>
        <begin position="146"/>
        <end position="198"/>
    </location>
</feature>
<dbReference type="Proteomes" id="UP001611383">
    <property type="component" value="Chromosome"/>
</dbReference>
<feature type="region of interest" description="Disordered" evidence="1">
    <location>
        <begin position="37"/>
        <end position="61"/>
    </location>
</feature>
<sequence>MKYFCEACERLVPPASYRLEFGLLVVKCSRCKVEMRCGPDQDEEPAPTASKSSAGGPLIMLGQSEVEPDPIENEPTRRVAVPASVLAAIEAEAQESRRKKAKESGPAKTPPPEPAAAKAAPPKLAMSEAAAASNLMVLRLSEMKSRDSAPASTQAAPEVPAAPVTSSTRPSTTQLRVVPDAASSSTPAAASSPSAPEDPFMPPAGYCPKCIGPRKDGAVVCPFCGLEYARFRVEEFRPSPVLSSTWLGVVELWDSKGAHDKVLALASERGELAGLGRLYRIRLARNPEDAMAKRGREEVLRLASAGSVFMPTAPPDKRAKMRMAGLGVLFFILVVMAVFMGAQVRRMLMTGGGP</sequence>
<keyword evidence="4" id="KW-1185">Reference proteome</keyword>
<proteinExistence type="predicted"/>
<evidence type="ECO:0008006" key="5">
    <source>
        <dbReference type="Google" id="ProtNLM"/>
    </source>
</evidence>
<organism evidence="3 4">
    <name type="scientific">Archangium minus</name>
    <dbReference type="NCBI Taxonomy" id="83450"/>
    <lineage>
        <taxon>Bacteria</taxon>
        <taxon>Pseudomonadati</taxon>
        <taxon>Myxococcota</taxon>
        <taxon>Myxococcia</taxon>
        <taxon>Myxococcales</taxon>
        <taxon>Cystobacterineae</taxon>
        <taxon>Archangiaceae</taxon>
        <taxon>Archangium</taxon>
    </lineage>
</organism>
<feature type="compositionally biased region" description="Low complexity" evidence="1">
    <location>
        <begin position="115"/>
        <end position="125"/>
    </location>
</feature>
<keyword evidence="2" id="KW-0472">Membrane</keyword>
<gene>
    <name evidence="3" type="ORF">F0U60_48025</name>
</gene>
<feature type="compositionally biased region" description="Low complexity" evidence="1">
    <location>
        <begin position="181"/>
        <end position="195"/>
    </location>
</feature>
<feature type="transmembrane region" description="Helical" evidence="2">
    <location>
        <begin position="323"/>
        <end position="342"/>
    </location>
</feature>
<keyword evidence="2" id="KW-1133">Transmembrane helix</keyword>
<feature type="compositionally biased region" description="Polar residues" evidence="1">
    <location>
        <begin position="164"/>
        <end position="175"/>
    </location>
</feature>
<evidence type="ECO:0000313" key="3">
    <source>
        <dbReference type="EMBL" id="WNG51026.1"/>
    </source>
</evidence>
<protein>
    <recommendedName>
        <fullName evidence="5">Zinc ribbon domain-containing protein</fullName>
    </recommendedName>
</protein>
<evidence type="ECO:0000256" key="2">
    <source>
        <dbReference type="SAM" id="Phobius"/>
    </source>
</evidence>